<gene>
    <name evidence="3" type="ORF">EZS28_029846</name>
</gene>
<keyword evidence="2" id="KW-0812">Transmembrane</keyword>
<comment type="caution">
    <text evidence="3">The sequence shown here is derived from an EMBL/GenBank/DDBJ whole genome shotgun (WGS) entry which is preliminary data.</text>
</comment>
<dbReference type="EMBL" id="SNRW01011835">
    <property type="protein sequence ID" value="KAA6374626.1"/>
    <property type="molecule type" value="Genomic_DNA"/>
</dbReference>
<sequence>MQYRGQLILDKSCELYQCEIHGNGGGIYAPINFTTQCTFIIKDAFIHECKALNSTDSSQQYSYSEFGWGLFNGDDGDYDPNPKLIDLHWMKIYNNTADKYRKSLFITIVNFVELCINGTLGEFAKGNYSDTYSDERELEGFPMDLSTSNTSISNEVEPQIKPLEEWWRVLRILKSAQVVVNVSNPDGKLMKDGINIEDDGNASVPLEVIIEEDPEKEDPEKGQDEDKKEGKGLPIGIIAGIAVGALTVVAVIIIIIIVAIFISKKKKTKKQMRFNDPDMRARNLPMEIKYPQNSHSLDAVNKAMENNNW</sequence>
<feature type="transmembrane region" description="Helical" evidence="2">
    <location>
        <begin position="237"/>
        <end position="263"/>
    </location>
</feature>
<feature type="region of interest" description="Disordered" evidence="1">
    <location>
        <begin position="210"/>
        <end position="229"/>
    </location>
</feature>
<name>A0A5J4UVE0_9EUKA</name>
<protein>
    <submittedName>
        <fullName evidence="3">Uncharacterized protein</fullName>
    </submittedName>
</protein>
<keyword evidence="2" id="KW-1133">Transmembrane helix</keyword>
<reference evidence="3 4" key="1">
    <citation type="submission" date="2019-03" db="EMBL/GenBank/DDBJ databases">
        <title>Single cell metagenomics reveals metabolic interactions within the superorganism composed of flagellate Streblomastix strix and complex community of Bacteroidetes bacteria on its surface.</title>
        <authorList>
            <person name="Treitli S.C."/>
            <person name="Kolisko M."/>
            <person name="Husnik F."/>
            <person name="Keeling P."/>
            <person name="Hampl V."/>
        </authorList>
    </citation>
    <scope>NUCLEOTIDE SEQUENCE [LARGE SCALE GENOMIC DNA]</scope>
    <source>
        <strain evidence="3">ST1C</strain>
    </source>
</reference>
<dbReference type="Proteomes" id="UP000324800">
    <property type="component" value="Unassembled WGS sequence"/>
</dbReference>
<evidence type="ECO:0000313" key="4">
    <source>
        <dbReference type="Proteomes" id="UP000324800"/>
    </source>
</evidence>
<accession>A0A5J4UVE0</accession>
<proteinExistence type="predicted"/>
<dbReference type="PANTHER" id="PTHR16861">
    <property type="entry name" value="GLYCOPROTEIN 38"/>
    <property type="match status" value="1"/>
</dbReference>
<organism evidence="3 4">
    <name type="scientific">Streblomastix strix</name>
    <dbReference type="NCBI Taxonomy" id="222440"/>
    <lineage>
        <taxon>Eukaryota</taxon>
        <taxon>Metamonada</taxon>
        <taxon>Preaxostyla</taxon>
        <taxon>Oxymonadida</taxon>
        <taxon>Streblomastigidae</taxon>
        <taxon>Streblomastix</taxon>
    </lineage>
</organism>
<evidence type="ECO:0000256" key="1">
    <source>
        <dbReference type="SAM" id="MobiDB-lite"/>
    </source>
</evidence>
<feature type="compositionally biased region" description="Basic and acidic residues" evidence="1">
    <location>
        <begin position="218"/>
        <end position="229"/>
    </location>
</feature>
<dbReference type="AlphaFoldDB" id="A0A5J4UVE0"/>
<evidence type="ECO:0000313" key="3">
    <source>
        <dbReference type="EMBL" id="KAA6374626.1"/>
    </source>
</evidence>
<keyword evidence="2" id="KW-0472">Membrane</keyword>
<evidence type="ECO:0000256" key="2">
    <source>
        <dbReference type="SAM" id="Phobius"/>
    </source>
</evidence>
<dbReference type="PANTHER" id="PTHR16861:SF4">
    <property type="entry name" value="SH3 DOMAIN PROTEIN (AFU_ORTHOLOGUE AFUA_1G13610)"/>
    <property type="match status" value="1"/>
</dbReference>